<evidence type="ECO:0000256" key="6">
    <source>
        <dbReference type="ARBA" id="ARBA00023157"/>
    </source>
</evidence>
<keyword evidence="6" id="KW-1015">Disulfide bond</keyword>
<sequence>MKIDVSRVVFFLILRIYCVTAWGFIGHELVGALAQELLLPSTLETVMNLLPVNERPLSKAATWADRVKSKQAYKWSQPLHYINTNDDPPRYCNVDFSTDCTQNCAIKAIINATDILSNSKETKLRRQESLLMLIHIVGDLHQPFHVLGLGEGGNSVKGTFGGNKFSMHQIWDTMLLDKRLKLIGKSDYLDVLKSKIAIELSYAATCAPEDNAVHALITDTKTSLLACFTDYLKQYFRYMFSHNYICPFKWAYEVNQYHCTDGTLNFTQGEDLSLDYYDRHIEAIERFIILAGVRLAGILNQIL</sequence>
<keyword evidence="5" id="KW-0378">Hydrolase</keyword>
<dbReference type="InterPro" id="IPR008947">
    <property type="entry name" value="PLipase_C/P1_nuclease_dom_sf"/>
</dbReference>
<dbReference type="Gene3D" id="1.10.575.10">
    <property type="entry name" value="P1 Nuclease"/>
    <property type="match status" value="1"/>
</dbReference>
<dbReference type="PANTHER" id="PTHR33146">
    <property type="entry name" value="ENDONUCLEASE 4"/>
    <property type="match status" value="1"/>
</dbReference>
<dbReference type="EMBL" id="ML004965">
    <property type="protein sequence ID" value="RKP21327.1"/>
    <property type="molecule type" value="Genomic_DNA"/>
</dbReference>
<gene>
    <name evidence="9" type="ORF">O9G_001912</name>
    <name evidence="10" type="ORF">ROZALSC1DRAFT_27256</name>
</gene>
<evidence type="ECO:0000256" key="1">
    <source>
        <dbReference type="ARBA" id="ARBA00009547"/>
    </source>
</evidence>
<dbReference type="HOGENOM" id="CLU_044365_0_0_1"/>
<dbReference type="Proteomes" id="UP000281549">
    <property type="component" value="Unassembled WGS sequence"/>
</dbReference>
<dbReference type="EMBL" id="KE560937">
    <property type="protein sequence ID" value="EPZ34610.1"/>
    <property type="molecule type" value="Genomic_DNA"/>
</dbReference>
<dbReference type="GO" id="GO:0016788">
    <property type="term" value="F:hydrolase activity, acting on ester bonds"/>
    <property type="evidence" value="ECO:0007669"/>
    <property type="project" value="InterPro"/>
</dbReference>
<dbReference type="GO" id="GO:0046872">
    <property type="term" value="F:metal ion binding"/>
    <property type="evidence" value="ECO:0007669"/>
    <property type="project" value="UniProtKB-KW"/>
</dbReference>
<evidence type="ECO:0000313" key="9">
    <source>
        <dbReference type="EMBL" id="EPZ34610.1"/>
    </source>
</evidence>
<dbReference type="GO" id="GO:0004519">
    <property type="term" value="F:endonuclease activity"/>
    <property type="evidence" value="ECO:0007669"/>
    <property type="project" value="UniProtKB-KW"/>
</dbReference>
<keyword evidence="4" id="KW-0255">Endonuclease</keyword>
<evidence type="ECO:0000256" key="4">
    <source>
        <dbReference type="ARBA" id="ARBA00022759"/>
    </source>
</evidence>
<evidence type="ECO:0000256" key="5">
    <source>
        <dbReference type="ARBA" id="ARBA00022801"/>
    </source>
</evidence>
<dbReference type="SUPFAM" id="SSF48537">
    <property type="entry name" value="Phospholipase C/P1 nuclease"/>
    <property type="match status" value="1"/>
</dbReference>
<proteinExistence type="inferred from homology"/>
<feature type="transmembrane region" description="Helical" evidence="8">
    <location>
        <begin position="7"/>
        <end position="25"/>
    </location>
</feature>
<dbReference type="GO" id="GO:0006308">
    <property type="term" value="P:DNA catabolic process"/>
    <property type="evidence" value="ECO:0007669"/>
    <property type="project" value="InterPro"/>
</dbReference>
<dbReference type="Pfam" id="PF02265">
    <property type="entry name" value="S1-P1_nuclease"/>
    <property type="match status" value="1"/>
</dbReference>
<keyword evidence="11" id="KW-1185">Reference proteome</keyword>
<keyword evidence="7" id="KW-0325">Glycoprotein</keyword>
<keyword evidence="8" id="KW-1133">Transmembrane helix</keyword>
<evidence type="ECO:0000313" key="10">
    <source>
        <dbReference type="EMBL" id="RKP21327.1"/>
    </source>
</evidence>
<accession>A0A075AWE8</accession>
<evidence type="ECO:0000313" key="11">
    <source>
        <dbReference type="Proteomes" id="UP000030755"/>
    </source>
</evidence>
<reference evidence="10" key="3">
    <citation type="submission" date="2018-08" db="EMBL/GenBank/DDBJ databases">
        <title>Leveraging single-cell genomics to expand the Fungal Tree of Life.</title>
        <authorList>
            <consortium name="DOE Joint Genome Institute"/>
            <person name="Ahrendt S.R."/>
            <person name="Quandt C.A."/>
            <person name="Ciobanu D."/>
            <person name="Clum A."/>
            <person name="Salamov A."/>
            <person name="Andreopoulos B."/>
            <person name="Cheng J.-F."/>
            <person name="Woyke T."/>
            <person name="Pelin A."/>
            <person name="Henrissat B."/>
            <person name="Reynolds N."/>
            <person name="Benny G.L."/>
            <person name="Smith M.E."/>
            <person name="James T.Y."/>
            <person name="Grigoriev I.V."/>
        </authorList>
    </citation>
    <scope>NUCLEOTIDE SEQUENCE</scope>
    <source>
        <strain evidence="10">CSF55</strain>
    </source>
</reference>
<evidence type="ECO:0000256" key="8">
    <source>
        <dbReference type="SAM" id="Phobius"/>
    </source>
</evidence>
<evidence type="ECO:0000256" key="2">
    <source>
        <dbReference type="ARBA" id="ARBA00022722"/>
    </source>
</evidence>
<reference evidence="9 11" key="1">
    <citation type="journal article" date="2013" name="Curr. Biol.">
        <title>Shared signatures of parasitism and phylogenomics unite Cryptomycota and microsporidia.</title>
        <authorList>
            <person name="James T.Y."/>
            <person name="Pelin A."/>
            <person name="Bonen L."/>
            <person name="Ahrendt S."/>
            <person name="Sain D."/>
            <person name="Corradi N."/>
            <person name="Stajich J.E."/>
        </authorList>
    </citation>
    <scope>NUCLEOTIDE SEQUENCE [LARGE SCALE GENOMIC DNA]</scope>
    <source>
        <strain evidence="9 11">CSF55</strain>
        <strain evidence="9 11">CSF55</strain>
    </source>
</reference>
<evidence type="ECO:0000256" key="7">
    <source>
        <dbReference type="ARBA" id="ARBA00023180"/>
    </source>
</evidence>
<reference evidence="12" key="2">
    <citation type="journal article" date="2018" name="Nat. Microbiol.">
        <title>Leveraging single-cell genomics to expand the fungal tree of life.</title>
        <authorList>
            <person name="Ahrendt S.R."/>
            <person name="Quandt C.A."/>
            <person name="Ciobanu D."/>
            <person name="Clum A."/>
            <person name="Salamov A."/>
            <person name="Andreopoulos B."/>
            <person name="Cheng J.F."/>
            <person name="Woyke T."/>
            <person name="Pelin A."/>
            <person name="Henrissat B."/>
            <person name="Reynolds N.K."/>
            <person name="Benny G.L."/>
            <person name="Smith M.E."/>
            <person name="James T.Y."/>
            <person name="Grigoriev I.V."/>
        </authorList>
    </citation>
    <scope>NUCLEOTIDE SEQUENCE [LARGE SCALE GENOMIC DNA]</scope>
    <source>
        <strain evidence="12">CSF55</strain>
    </source>
</reference>
<organism evidence="9 11">
    <name type="scientific">Rozella allomycis (strain CSF55)</name>
    <dbReference type="NCBI Taxonomy" id="988480"/>
    <lineage>
        <taxon>Eukaryota</taxon>
        <taxon>Fungi</taxon>
        <taxon>Fungi incertae sedis</taxon>
        <taxon>Cryptomycota</taxon>
        <taxon>Cryptomycota incertae sedis</taxon>
        <taxon>Rozella</taxon>
    </lineage>
</organism>
<dbReference type="Proteomes" id="UP000030755">
    <property type="component" value="Unassembled WGS sequence"/>
</dbReference>
<name>A0A075AWE8_ROZAC</name>
<protein>
    <submittedName>
        <fullName evidence="9 10">Phospholipase C/P1 nuclease</fullName>
    </submittedName>
</protein>
<keyword evidence="8" id="KW-0472">Membrane</keyword>
<dbReference type="InterPro" id="IPR003154">
    <property type="entry name" value="S1/P1nuclease"/>
</dbReference>
<keyword evidence="2" id="KW-0540">Nuclease</keyword>
<keyword evidence="3" id="KW-0479">Metal-binding</keyword>
<comment type="similarity">
    <text evidence="1">Belongs to the nuclease type I family.</text>
</comment>
<dbReference type="CDD" id="cd11010">
    <property type="entry name" value="S1-P1_nuclease"/>
    <property type="match status" value="1"/>
</dbReference>
<dbReference type="OMA" id="PLHYINP"/>
<dbReference type="OrthoDB" id="441446at2759"/>
<dbReference type="AlphaFoldDB" id="A0A075AWE8"/>
<dbReference type="GO" id="GO:0003676">
    <property type="term" value="F:nucleic acid binding"/>
    <property type="evidence" value="ECO:0007669"/>
    <property type="project" value="InterPro"/>
</dbReference>
<evidence type="ECO:0000256" key="3">
    <source>
        <dbReference type="ARBA" id="ARBA00022723"/>
    </source>
</evidence>
<keyword evidence="8" id="KW-0812">Transmembrane</keyword>
<evidence type="ECO:0000313" key="12">
    <source>
        <dbReference type="Proteomes" id="UP000281549"/>
    </source>
</evidence>
<dbReference type="STRING" id="988480.A0A075AWE8"/>
<dbReference type="PANTHER" id="PTHR33146:SF26">
    <property type="entry name" value="ENDONUCLEASE 4"/>
    <property type="match status" value="1"/>
</dbReference>